<feature type="compositionally biased region" description="Basic and acidic residues" evidence="1">
    <location>
        <begin position="176"/>
        <end position="197"/>
    </location>
</feature>
<dbReference type="GO" id="GO:0016973">
    <property type="term" value="P:poly(A)+ mRNA export from nucleus"/>
    <property type="evidence" value="ECO:0007669"/>
    <property type="project" value="InterPro"/>
</dbReference>
<feature type="domain" description="SAP" evidence="2">
    <location>
        <begin position="16"/>
        <end position="50"/>
    </location>
</feature>
<dbReference type="InterPro" id="IPR003034">
    <property type="entry name" value="SAP_dom"/>
</dbReference>
<gene>
    <name evidence="3" type="ORF">GOP47_0014285</name>
</gene>
<dbReference type="Pfam" id="PF02037">
    <property type="entry name" value="SAP"/>
    <property type="match status" value="1"/>
</dbReference>
<dbReference type="AlphaFoldDB" id="A0A9D4ULZ8"/>
<dbReference type="PANTHER" id="PTHR47701">
    <property type="entry name" value="PROTEIN MODIFIER OF SNC1 11"/>
    <property type="match status" value="1"/>
</dbReference>
<feature type="compositionally biased region" description="Polar residues" evidence="1">
    <location>
        <begin position="73"/>
        <end position="94"/>
    </location>
</feature>
<organism evidence="3 4">
    <name type="scientific">Adiantum capillus-veneris</name>
    <name type="common">Maidenhair fern</name>
    <dbReference type="NCBI Taxonomy" id="13818"/>
    <lineage>
        <taxon>Eukaryota</taxon>
        <taxon>Viridiplantae</taxon>
        <taxon>Streptophyta</taxon>
        <taxon>Embryophyta</taxon>
        <taxon>Tracheophyta</taxon>
        <taxon>Polypodiopsida</taxon>
        <taxon>Polypodiidae</taxon>
        <taxon>Polypodiales</taxon>
        <taxon>Pteridineae</taxon>
        <taxon>Pteridaceae</taxon>
        <taxon>Vittarioideae</taxon>
        <taxon>Adiantum</taxon>
    </lineage>
</organism>
<dbReference type="EMBL" id="JABFUD020000014">
    <property type="protein sequence ID" value="KAI5069942.1"/>
    <property type="molecule type" value="Genomic_DNA"/>
</dbReference>
<feature type="compositionally biased region" description="Basic and acidic residues" evidence="1">
    <location>
        <begin position="226"/>
        <end position="235"/>
    </location>
</feature>
<dbReference type="SUPFAM" id="SSF68906">
    <property type="entry name" value="SAP domain"/>
    <property type="match status" value="1"/>
</dbReference>
<dbReference type="SMART" id="SM00513">
    <property type="entry name" value="SAP"/>
    <property type="match status" value="1"/>
</dbReference>
<dbReference type="Pfam" id="PF18592">
    <property type="entry name" value="Tho1_MOS11_C"/>
    <property type="match status" value="1"/>
</dbReference>
<dbReference type="PANTHER" id="PTHR47701:SF2">
    <property type="entry name" value="PROTEIN MODIFIER OF SNC1 11"/>
    <property type="match status" value="1"/>
</dbReference>
<protein>
    <recommendedName>
        <fullName evidence="2">SAP domain-containing protein</fullName>
    </recommendedName>
</protein>
<proteinExistence type="predicted"/>
<feature type="region of interest" description="Disordered" evidence="1">
    <location>
        <begin position="1"/>
        <end position="22"/>
    </location>
</feature>
<keyword evidence="4" id="KW-1185">Reference proteome</keyword>
<sequence>MASSPVAVSPTAQPEWRKMNKQALRDALASRGLDTNGLRPSLIQRLESSVKSLAAAEAVASSGADEPIEASQKESSSQIDLQSIEQTQTPNADSETIAPKISKMLDDKVTQEAMDAKASACKRDVVEVKSTAENGKSEHNSGNTAHLSDLEKKRLRAERFGVGLQVSEQEKLALRAERFAGVEGKKSSTVKEPESERRKQRAARFGIVEEESRKKTRQERFTPASKQEKSSEADKRKARAARFGAATEQTESKEK</sequence>
<feature type="region of interest" description="Disordered" evidence="1">
    <location>
        <begin position="129"/>
        <end position="150"/>
    </location>
</feature>
<reference evidence="3" key="1">
    <citation type="submission" date="2021-01" db="EMBL/GenBank/DDBJ databases">
        <title>Adiantum capillus-veneris genome.</title>
        <authorList>
            <person name="Fang Y."/>
            <person name="Liao Q."/>
        </authorList>
    </citation>
    <scope>NUCLEOTIDE SEQUENCE</scope>
    <source>
        <strain evidence="3">H3</strain>
        <tissue evidence="3">Leaf</tissue>
    </source>
</reference>
<accession>A0A9D4ULZ8</accession>
<dbReference type="InterPro" id="IPR036361">
    <property type="entry name" value="SAP_dom_sf"/>
</dbReference>
<evidence type="ECO:0000313" key="3">
    <source>
        <dbReference type="EMBL" id="KAI5069942.1"/>
    </source>
</evidence>
<feature type="region of interest" description="Disordered" evidence="1">
    <location>
        <begin position="176"/>
        <end position="255"/>
    </location>
</feature>
<dbReference type="Proteomes" id="UP000886520">
    <property type="component" value="Chromosome 14"/>
</dbReference>
<dbReference type="InterPro" id="IPR044209">
    <property type="entry name" value="MOS11"/>
</dbReference>
<dbReference type="OrthoDB" id="5837849at2759"/>
<name>A0A9D4ULZ8_ADICA</name>
<dbReference type="Gene3D" id="1.10.720.30">
    <property type="entry name" value="SAP domain"/>
    <property type="match status" value="1"/>
</dbReference>
<feature type="region of interest" description="Disordered" evidence="1">
    <location>
        <begin position="59"/>
        <end position="99"/>
    </location>
</feature>
<dbReference type="InterPro" id="IPR040746">
    <property type="entry name" value="THO1_MOS11_C"/>
</dbReference>
<dbReference type="PROSITE" id="PS50800">
    <property type="entry name" value="SAP"/>
    <property type="match status" value="1"/>
</dbReference>
<dbReference type="GO" id="GO:0005634">
    <property type="term" value="C:nucleus"/>
    <property type="evidence" value="ECO:0007669"/>
    <property type="project" value="TreeGrafter"/>
</dbReference>
<comment type="caution">
    <text evidence="3">The sequence shown here is derived from an EMBL/GenBank/DDBJ whole genome shotgun (WGS) entry which is preliminary data.</text>
</comment>
<evidence type="ECO:0000259" key="2">
    <source>
        <dbReference type="PROSITE" id="PS50800"/>
    </source>
</evidence>
<evidence type="ECO:0000313" key="4">
    <source>
        <dbReference type="Proteomes" id="UP000886520"/>
    </source>
</evidence>
<evidence type="ECO:0000256" key="1">
    <source>
        <dbReference type="SAM" id="MobiDB-lite"/>
    </source>
</evidence>